<dbReference type="NCBIfam" id="NF033573">
    <property type="entry name" value="transpos_IS200"/>
    <property type="match status" value="1"/>
</dbReference>
<dbReference type="PANTHER" id="PTHR33360">
    <property type="entry name" value="TRANSPOSASE FOR INSERTION SEQUENCE ELEMENT IS200"/>
    <property type="match status" value="1"/>
</dbReference>
<dbReference type="STRING" id="1891926.Fuma_06136"/>
<dbReference type="Pfam" id="PF01797">
    <property type="entry name" value="Y1_Tnp"/>
    <property type="match status" value="1"/>
</dbReference>
<evidence type="ECO:0000313" key="2">
    <source>
        <dbReference type="EMBL" id="APZ96467.1"/>
    </source>
</evidence>
<dbReference type="SUPFAM" id="SSF143422">
    <property type="entry name" value="Transposase IS200-like"/>
    <property type="match status" value="1"/>
</dbReference>
<dbReference type="OrthoDB" id="9798161at2"/>
<feature type="domain" description="Transposase IS200-like" evidence="1">
    <location>
        <begin position="4"/>
        <end position="119"/>
    </location>
</feature>
<reference evidence="2 3" key="1">
    <citation type="journal article" date="2016" name="Front. Microbiol.">
        <title>Fuerstia marisgermanicae gen. nov., sp. nov., an Unusual Member of the Phylum Planctomycetes from the German Wadden Sea.</title>
        <authorList>
            <person name="Kohn T."/>
            <person name="Heuer A."/>
            <person name="Jogler M."/>
            <person name="Vollmers J."/>
            <person name="Boedeker C."/>
            <person name="Bunk B."/>
            <person name="Rast P."/>
            <person name="Borchert D."/>
            <person name="Glockner I."/>
            <person name="Freese H.M."/>
            <person name="Klenk H.P."/>
            <person name="Overmann J."/>
            <person name="Kaster A.K."/>
            <person name="Rohde M."/>
            <person name="Wiegand S."/>
            <person name="Jogler C."/>
        </authorList>
    </citation>
    <scope>NUCLEOTIDE SEQUENCE [LARGE SCALE GENOMIC DNA]</scope>
    <source>
        <strain evidence="2 3">NH11</strain>
    </source>
</reference>
<dbReference type="AlphaFoldDB" id="A0A1P8WQY3"/>
<evidence type="ECO:0000259" key="1">
    <source>
        <dbReference type="SMART" id="SM01321"/>
    </source>
</evidence>
<organism evidence="2 3">
    <name type="scientific">Fuerstiella marisgermanici</name>
    <dbReference type="NCBI Taxonomy" id="1891926"/>
    <lineage>
        <taxon>Bacteria</taxon>
        <taxon>Pseudomonadati</taxon>
        <taxon>Planctomycetota</taxon>
        <taxon>Planctomycetia</taxon>
        <taxon>Planctomycetales</taxon>
        <taxon>Planctomycetaceae</taxon>
        <taxon>Fuerstiella</taxon>
    </lineage>
</organism>
<dbReference type="InterPro" id="IPR002686">
    <property type="entry name" value="Transposase_17"/>
</dbReference>
<dbReference type="GO" id="GO:0003677">
    <property type="term" value="F:DNA binding"/>
    <property type="evidence" value="ECO:0007669"/>
    <property type="project" value="InterPro"/>
</dbReference>
<dbReference type="GO" id="GO:0004803">
    <property type="term" value="F:transposase activity"/>
    <property type="evidence" value="ECO:0007669"/>
    <property type="project" value="InterPro"/>
</dbReference>
<dbReference type="Gene3D" id="3.30.70.1290">
    <property type="entry name" value="Transposase IS200-like"/>
    <property type="match status" value="1"/>
</dbReference>
<evidence type="ECO:0000313" key="3">
    <source>
        <dbReference type="Proteomes" id="UP000187735"/>
    </source>
</evidence>
<name>A0A1P8WQY3_9PLAN</name>
<keyword evidence="3" id="KW-1185">Reference proteome</keyword>
<dbReference type="GO" id="GO:0006313">
    <property type="term" value="P:DNA transposition"/>
    <property type="evidence" value="ECO:0007669"/>
    <property type="project" value="InterPro"/>
</dbReference>
<proteinExistence type="predicted"/>
<dbReference type="SMART" id="SM01321">
    <property type="entry name" value="Y1_Tnp"/>
    <property type="match status" value="1"/>
</dbReference>
<dbReference type="PANTHER" id="PTHR33360:SF2">
    <property type="entry name" value="TRANSPOSASE FOR INSERTION SEQUENCE ELEMENT IS200"/>
    <property type="match status" value="1"/>
</dbReference>
<sequence>MAAHQQLLYHIVFSTKERRPFLQDDSFREDVWAYMAGIAKNLGGFAIRIGGYHDHAHLLVRIPAKVAVSDFVGKLKANTSKHINESRGVGMKFHWQDGYGAFTVSPSQQDAVVAYIDRQVEHHRKQSFQEEFLQILKRHKVDYDSKYIWE</sequence>
<gene>
    <name evidence="2" type="ORF">Fuma_06136</name>
</gene>
<dbReference type="EMBL" id="CP017641">
    <property type="protein sequence ID" value="APZ96467.1"/>
    <property type="molecule type" value="Genomic_DNA"/>
</dbReference>
<accession>A0A1P8WQY3</accession>
<dbReference type="RefSeq" id="WP_077027489.1">
    <property type="nucleotide sequence ID" value="NZ_CP017641.1"/>
</dbReference>
<dbReference type="InterPro" id="IPR036515">
    <property type="entry name" value="Transposase_17_sf"/>
</dbReference>
<dbReference type="Proteomes" id="UP000187735">
    <property type="component" value="Chromosome"/>
</dbReference>
<protein>
    <submittedName>
        <fullName evidence="2">Transposase</fullName>
    </submittedName>
</protein>
<dbReference type="KEGG" id="fmr:Fuma_06136"/>